<keyword evidence="2" id="KW-0808">Transferase</keyword>
<proteinExistence type="predicted"/>
<name>A0A245ZT48_9SPHN</name>
<dbReference type="EMBL" id="NBBJ01000001">
    <property type="protein sequence ID" value="OWK32929.1"/>
    <property type="molecule type" value="Genomic_DNA"/>
</dbReference>
<dbReference type="PANTHER" id="PTHR43179:SF7">
    <property type="entry name" value="RHAMNOSYLTRANSFERASE WBBL"/>
    <property type="match status" value="1"/>
</dbReference>
<comment type="caution">
    <text evidence="2">The sequence shown here is derived from an EMBL/GenBank/DDBJ whole genome shotgun (WGS) entry which is preliminary data.</text>
</comment>
<keyword evidence="3" id="KW-1185">Reference proteome</keyword>
<dbReference type="Gene3D" id="3.90.550.10">
    <property type="entry name" value="Spore Coat Polysaccharide Biosynthesis Protein SpsA, Chain A"/>
    <property type="match status" value="1"/>
</dbReference>
<dbReference type="InterPro" id="IPR001173">
    <property type="entry name" value="Glyco_trans_2-like"/>
</dbReference>
<reference evidence="2 3" key="1">
    <citation type="submission" date="2017-03" db="EMBL/GenBank/DDBJ databases">
        <title>Genome sequence of Sphingomonas mucosissima DSM 17494.</title>
        <authorList>
            <person name="Poehlein A."/>
            <person name="Wuebbeler J.H."/>
            <person name="Steinbuechel A."/>
            <person name="Daniel R."/>
        </authorList>
    </citation>
    <scope>NUCLEOTIDE SEQUENCE [LARGE SCALE GENOMIC DNA]</scope>
    <source>
        <strain evidence="2 3">DSM 17494</strain>
    </source>
</reference>
<dbReference type="SUPFAM" id="SSF53448">
    <property type="entry name" value="Nucleotide-diphospho-sugar transferases"/>
    <property type="match status" value="2"/>
</dbReference>
<dbReference type="Pfam" id="PF00535">
    <property type="entry name" value="Glycos_transf_2"/>
    <property type="match status" value="1"/>
</dbReference>
<evidence type="ECO:0000313" key="2">
    <source>
        <dbReference type="EMBL" id="OWK32929.1"/>
    </source>
</evidence>
<dbReference type="Proteomes" id="UP000197783">
    <property type="component" value="Unassembled WGS sequence"/>
</dbReference>
<organism evidence="2 3">
    <name type="scientific">Sphingomonas mucosissima</name>
    <dbReference type="NCBI Taxonomy" id="370959"/>
    <lineage>
        <taxon>Bacteria</taxon>
        <taxon>Pseudomonadati</taxon>
        <taxon>Pseudomonadota</taxon>
        <taxon>Alphaproteobacteria</taxon>
        <taxon>Sphingomonadales</taxon>
        <taxon>Sphingomonadaceae</taxon>
        <taxon>Sphingomonas</taxon>
    </lineage>
</organism>
<dbReference type="GO" id="GO:0016740">
    <property type="term" value="F:transferase activity"/>
    <property type="evidence" value="ECO:0007669"/>
    <property type="project" value="UniProtKB-KW"/>
</dbReference>
<accession>A0A245ZT48</accession>
<dbReference type="PANTHER" id="PTHR43179">
    <property type="entry name" value="RHAMNOSYLTRANSFERASE WBBL"/>
    <property type="match status" value="1"/>
</dbReference>
<evidence type="ECO:0000313" key="3">
    <source>
        <dbReference type="Proteomes" id="UP000197783"/>
    </source>
</evidence>
<evidence type="ECO:0000259" key="1">
    <source>
        <dbReference type="Pfam" id="PF00535"/>
    </source>
</evidence>
<feature type="domain" description="Glycosyltransferase 2-like" evidence="1">
    <location>
        <begin position="302"/>
        <end position="426"/>
    </location>
</feature>
<protein>
    <submittedName>
        <fullName evidence="2">Glycosyl transferase family 2</fullName>
    </submittedName>
</protein>
<dbReference type="InterPro" id="IPR029044">
    <property type="entry name" value="Nucleotide-diphossugar_trans"/>
</dbReference>
<dbReference type="AlphaFoldDB" id="A0A245ZT48"/>
<gene>
    <name evidence="2" type="ORF">SPMU_12720</name>
</gene>
<sequence length="599" mass="63692">MSPHARSSAGDRCGSLEEELRPTERWQKILAVAEALSSERLAGEVLAASLAYPLAAYDQFRRDVPIRPPPLMAGPLPPITVLVNADGAAPFLLRATLRSLQDQSVSAWSAIVLASAALCEAPVASFADTDGRIQFAHSDAAVLAGAGYLVLVDAGTVLDPEALAWFAVALLRTGATAAYADHDHGVADPAFRLLRADPVLFGAFDEALIMGGVAPAVLALSRPPSSSARDCLGDREEALMKAGRDGRVAHIPRVIATQLSLPLIARSGRAEQSASRASECSMEVPLAPAPLAAAPRDDWIAVVIPTRDRGGLLARAIDTLRSKARRPERLDIVVVDNRSTSAEAAALFDRLNVERTARVVPFDSPFNWSLASNLGAGASDAPLIAFVNNDVEMLSAGWDDAVADALSHPHVGAVGARLLYPDQTVQHAGIAFGFGPGGTEHEGRGVPAADPGPGNRYVLTHAVSAVTGAFLAVRRADFDQLKGFDAARLMIAHSDVDLCLRLRELGKVILYCPAIEAIHHEGATRGLNETQAAIAWDEGERLDLLDRWGEALANDPGISPYWQRNDRPLALLREPTIREILAHVDQSASSHPWQPVRSG</sequence>